<feature type="region of interest" description="Disordered" evidence="1">
    <location>
        <begin position="1060"/>
        <end position="1081"/>
    </location>
</feature>
<sequence>MLKHKLTPLCAAIALSFSPPIFAEETKSDKEPAWQVNAPANAPLEQVNIDVSEGTWMNVSVSPDGKHIVFDMLGDIYQIPMKGGEAKVLAKGIAWQMQPVYSPDGKYIAFTSDEDGGDNIWIMEADGSNPRAVTEETFRLLNSPAWSPDSQYLVARKHYTGSRSLGAGEVWMYHVAGGEGVKLTKRPNEQKDLGEPAYSPDGRYIYFSQDATPGKTFHYSKDSVKGIYKIKRYDTQTGDIETLIEGTGGAIRPTPSPDGKKLAYIKRDGFQSSLYMLDLRSGETEKLYGSLDRDMQETWAIHGVYPTMSWTADNEEIVFWAGGKINKLDVESKSVKPIPFSIKTQLDVQPAVRFTQDLDQDKFDVKMLRMAQVSPDGNKVVYEALGKLWVKPISNGKANGKRTRLTKLDPELRELFPQWSRDGKSIVFTTWDDQEQGSVRIVSLRNKRVKTLTKEPGKYVEPTFSPNGSFVVYRKAKGGYITPRSWSQETGLYRVDIKGKDNIKITPDGYQPQFGSDSDRIYFMDHGETPELASINLDGFQKRVHYTSKHATEFRISPDGKQLAFAERFKVWVTPFAKHGETIEIGPKANNLPVTQLSVRAGESISWNNDSNQLYWTLGPELYQVKVDTTYKAKDKSADNEQAKAIEPQVTDLGFTHKADVPRGTIAFVGGKIITMEDDKVIESGIVIVKDNHIVAVGGADTEVPEGATLVDISGKTIMPGLFDAHAHGSQGEDEIIPQQNWELYSNLSLGVTTIHDPSNDTTEIFAASEQQKAGNIAGPRIFSTGTILYGANAPGYTSHIDSLDDAKFHLERLKKVGAFSVKSYNQPRRNQRQQVIAAARELEMMVVPEGGSLLQHNLTMIADGHTGIEHSLPAASIYNDIKQFWSQTKVGYTPTLVVAYGGISGENYWYDKTDVWAHPRLSMYVPADLLQARSMRRPTAPDEHYNHFNVARVANEMNDLGVKPNIGAHGQREGLAAHWEMWMFAQGGMSNLEVLKTATINPAKHFAMDHQIGSIKQGKLADLIVIDGNPLEDIRVTDRVTYTMVNGKLYNAETMNQLNGGSKNNGKERKTFFFENRTND</sequence>
<dbReference type="InterPro" id="IPR032466">
    <property type="entry name" value="Metal_Hydrolase"/>
</dbReference>
<dbReference type="SUPFAM" id="SSF51556">
    <property type="entry name" value="Metallo-dependent hydrolases"/>
    <property type="match status" value="1"/>
</dbReference>
<evidence type="ECO:0000259" key="3">
    <source>
        <dbReference type="Pfam" id="PF01979"/>
    </source>
</evidence>
<dbReference type="Gene3D" id="3.30.110.90">
    <property type="entry name" value="Amidohydrolase"/>
    <property type="match status" value="1"/>
</dbReference>
<comment type="caution">
    <text evidence="4">The sequence shown here is derived from an EMBL/GenBank/DDBJ whole genome shotgun (WGS) entry which is preliminary data.</text>
</comment>
<dbReference type="Pfam" id="PF07676">
    <property type="entry name" value="PD40"/>
    <property type="match status" value="5"/>
</dbReference>
<dbReference type="PANTHER" id="PTHR42972:SF8">
    <property type="entry name" value="POLYHYDROXYBUTYRATE DEPOLYMERASE"/>
    <property type="match status" value="1"/>
</dbReference>
<dbReference type="AlphaFoldDB" id="A0A431VW32"/>
<organism evidence="4 5">
    <name type="scientific">Shewanella atlantica</name>
    <dbReference type="NCBI Taxonomy" id="271099"/>
    <lineage>
        <taxon>Bacteria</taxon>
        <taxon>Pseudomonadati</taxon>
        <taxon>Pseudomonadota</taxon>
        <taxon>Gammaproteobacteria</taxon>
        <taxon>Alteromonadales</taxon>
        <taxon>Shewanellaceae</taxon>
        <taxon>Shewanella</taxon>
    </lineage>
</organism>
<dbReference type="Gene3D" id="2.30.40.10">
    <property type="entry name" value="Urease, subunit C, domain 1"/>
    <property type="match status" value="1"/>
</dbReference>
<evidence type="ECO:0000313" key="5">
    <source>
        <dbReference type="Proteomes" id="UP000282060"/>
    </source>
</evidence>
<dbReference type="Proteomes" id="UP000282060">
    <property type="component" value="Unassembled WGS sequence"/>
</dbReference>
<keyword evidence="4" id="KW-0378">Hydrolase</keyword>
<feature type="signal peptide" evidence="2">
    <location>
        <begin position="1"/>
        <end position="23"/>
    </location>
</feature>
<keyword evidence="2" id="KW-0732">Signal</keyword>
<feature type="chain" id="PRO_5018995099" evidence="2">
    <location>
        <begin position="24"/>
        <end position="1081"/>
    </location>
</feature>
<feature type="domain" description="Amidohydrolase-related" evidence="3">
    <location>
        <begin position="717"/>
        <end position="1050"/>
    </location>
</feature>
<keyword evidence="5" id="KW-1185">Reference proteome</keyword>
<dbReference type="Pfam" id="PF01979">
    <property type="entry name" value="Amidohydro_1"/>
    <property type="match status" value="1"/>
</dbReference>
<name>A0A431VW32_9GAMM</name>
<evidence type="ECO:0000256" key="2">
    <source>
        <dbReference type="SAM" id="SignalP"/>
    </source>
</evidence>
<gene>
    <name evidence="4" type="ORF">EKG39_20410</name>
</gene>
<evidence type="ECO:0000256" key="1">
    <source>
        <dbReference type="SAM" id="MobiDB-lite"/>
    </source>
</evidence>
<dbReference type="InterPro" id="IPR006680">
    <property type="entry name" value="Amidohydro-rel"/>
</dbReference>
<dbReference type="InterPro" id="IPR011059">
    <property type="entry name" value="Metal-dep_hydrolase_composite"/>
</dbReference>
<protein>
    <submittedName>
        <fullName evidence="4">Amidohydrolase</fullName>
    </submittedName>
</protein>
<proteinExistence type="predicted"/>
<dbReference type="Gene3D" id="3.40.50.10910">
    <property type="entry name" value="Amidohydrolase"/>
    <property type="match status" value="1"/>
</dbReference>
<dbReference type="SUPFAM" id="SSF51338">
    <property type="entry name" value="Composite domain of metallo-dependent hydrolases"/>
    <property type="match status" value="1"/>
</dbReference>
<dbReference type="RefSeq" id="WP_126507853.1">
    <property type="nucleotide sequence ID" value="NZ_RXNV01000016.1"/>
</dbReference>
<dbReference type="OrthoDB" id="9758793at2"/>
<dbReference type="Gene3D" id="1.20.58.520">
    <property type="entry name" value="Amidohydrolase"/>
    <property type="match status" value="1"/>
</dbReference>
<dbReference type="Gene3D" id="2.120.10.30">
    <property type="entry name" value="TolB, C-terminal domain"/>
    <property type="match status" value="2"/>
</dbReference>
<dbReference type="PANTHER" id="PTHR42972">
    <property type="entry name" value="TOL-PAL SYSTEM PROTEIN TOLB"/>
    <property type="match status" value="1"/>
</dbReference>
<dbReference type="InterPro" id="IPR011659">
    <property type="entry name" value="WD40"/>
</dbReference>
<dbReference type="InterPro" id="IPR011042">
    <property type="entry name" value="6-blade_b-propeller_TolB-like"/>
</dbReference>
<evidence type="ECO:0000313" key="4">
    <source>
        <dbReference type="EMBL" id="RTR27452.1"/>
    </source>
</evidence>
<feature type="compositionally biased region" description="Basic and acidic residues" evidence="1">
    <location>
        <begin position="1066"/>
        <end position="1081"/>
    </location>
</feature>
<accession>A0A431VW32</accession>
<dbReference type="GO" id="GO:0016810">
    <property type="term" value="F:hydrolase activity, acting on carbon-nitrogen (but not peptide) bonds"/>
    <property type="evidence" value="ECO:0007669"/>
    <property type="project" value="InterPro"/>
</dbReference>
<dbReference type="SUPFAM" id="SSF82171">
    <property type="entry name" value="DPP6 N-terminal domain-like"/>
    <property type="match status" value="2"/>
</dbReference>
<reference evidence="4 5" key="1">
    <citation type="submission" date="2018-12" db="EMBL/GenBank/DDBJ databases">
        <authorList>
            <person name="Yu L."/>
        </authorList>
    </citation>
    <scope>NUCLEOTIDE SEQUENCE [LARGE SCALE GENOMIC DNA]</scope>
    <source>
        <strain evidence="4 5">HAW-EB5</strain>
    </source>
</reference>
<dbReference type="EMBL" id="RXNV01000016">
    <property type="protein sequence ID" value="RTR27452.1"/>
    <property type="molecule type" value="Genomic_DNA"/>
</dbReference>